<keyword evidence="1" id="KW-0732">Signal</keyword>
<evidence type="ECO:0008006" key="4">
    <source>
        <dbReference type="Google" id="ProtNLM"/>
    </source>
</evidence>
<dbReference type="Proteomes" id="UP001295444">
    <property type="component" value="Chromosome 10"/>
</dbReference>
<sequence length="113" mass="12390">MKLLAVSVLFALLAVCAAEETFLSSSIDYVKDLASDVSTKASDAINQVKELPLAQTALSFFVFHAKLGLKVGLVRLHLPPGLLHHIQPLYPSNLLIISLYCYIPRPWGQLNDS</sequence>
<dbReference type="AlphaFoldDB" id="A0AAD1T6J7"/>
<organism evidence="2 3">
    <name type="scientific">Pelobates cultripes</name>
    <name type="common">Western spadefoot toad</name>
    <dbReference type="NCBI Taxonomy" id="61616"/>
    <lineage>
        <taxon>Eukaryota</taxon>
        <taxon>Metazoa</taxon>
        <taxon>Chordata</taxon>
        <taxon>Craniata</taxon>
        <taxon>Vertebrata</taxon>
        <taxon>Euteleostomi</taxon>
        <taxon>Amphibia</taxon>
        <taxon>Batrachia</taxon>
        <taxon>Anura</taxon>
        <taxon>Pelobatoidea</taxon>
        <taxon>Pelobatidae</taxon>
        <taxon>Pelobates</taxon>
    </lineage>
</organism>
<evidence type="ECO:0000313" key="3">
    <source>
        <dbReference type="Proteomes" id="UP001295444"/>
    </source>
</evidence>
<dbReference type="EMBL" id="OW240921">
    <property type="protein sequence ID" value="CAH2320230.1"/>
    <property type="molecule type" value="Genomic_DNA"/>
</dbReference>
<evidence type="ECO:0000256" key="1">
    <source>
        <dbReference type="SAM" id="SignalP"/>
    </source>
</evidence>
<feature type="chain" id="PRO_5042000093" description="Uteroglobin" evidence="1">
    <location>
        <begin position="19"/>
        <end position="113"/>
    </location>
</feature>
<gene>
    <name evidence="2" type="ORF">PECUL_23A004243</name>
</gene>
<name>A0AAD1T6J7_PELCU</name>
<feature type="signal peptide" evidence="1">
    <location>
        <begin position="1"/>
        <end position="18"/>
    </location>
</feature>
<protein>
    <recommendedName>
        <fullName evidence="4">Uteroglobin</fullName>
    </recommendedName>
</protein>
<evidence type="ECO:0000313" key="2">
    <source>
        <dbReference type="EMBL" id="CAH2320230.1"/>
    </source>
</evidence>
<keyword evidence="3" id="KW-1185">Reference proteome</keyword>
<proteinExistence type="predicted"/>
<accession>A0AAD1T6J7</accession>
<reference evidence="2" key="1">
    <citation type="submission" date="2022-03" db="EMBL/GenBank/DDBJ databases">
        <authorList>
            <person name="Alioto T."/>
            <person name="Alioto T."/>
            <person name="Gomez Garrido J."/>
        </authorList>
    </citation>
    <scope>NUCLEOTIDE SEQUENCE</scope>
</reference>